<gene>
    <name evidence="1" type="ORF">DPMN_126138</name>
</gene>
<organism evidence="1 2">
    <name type="scientific">Dreissena polymorpha</name>
    <name type="common">Zebra mussel</name>
    <name type="synonym">Mytilus polymorpha</name>
    <dbReference type="NCBI Taxonomy" id="45954"/>
    <lineage>
        <taxon>Eukaryota</taxon>
        <taxon>Metazoa</taxon>
        <taxon>Spiralia</taxon>
        <taxon>Lophotrochozoa</taxon>
        <taxon>Mollusca</taxon>
        <taxon>Bivalvia</taxon>
        <taxon>Autobranchia</taxon>
        <taxon>Heteroconchia</taxon>
        <taxon>Euheterodonta</taxon>
        <taxon>Imparidentia</taxon>
        <taxon>Neoheterodontei</taxon>
        <taxon>Myida</taxon>
        <taxon>Dreissenoidea</taxon>
        <taxon>Dreissenidae</taxon>
        <taxon>Dreissena</taxon>
    </lineage>
</organism>
<reference evidence="1" key="2">
    <citation type="submission" date="2020-11" db="EMBL/GenBank/DDBJ databases">
        <authorList>
            <person name="McCartney M.A."/>
            <person name="Auch B."/>
            <person name="Kono T."/>
            <person name="Mallez S."/>
            <person name="Becker A."/>
            <person name="Gohl D.M."/>
            <person name="Silverstein K.A.T."/>
            <person name="Koren S."/>
            <person name="Bechman K.B."/>
            <person name="Herman A."/>
            <person name="Abrahante J.E."/>
            <person name="Garbe J."/>
        </authorList>
    </citation>
    <scope>NUCLEOTIDE SEQUENCE</scope>
    <source>
        <strain evidence="1">Duluth1</strain>
        <tissue evidence="1">Whole animal</tissue>
    </source>
</reference>
<comment type="caution">
    <text evidence="1">The sequence shown here is derived from an EMBL/GenBank/DDBJ whole genome shotgun (WGS) entry which is preliminary data.</text>
</comment>
<accession>A0A9D4GVJ8</accession>
<protein>
    <submittedName>
        <fullName evidence="1">Uncharacterized protein</fullName>
    </submittedName>
</protein>
<evidence type="ECO:0000313" key="1">
    <source>
        <dbReference type="EMBL" id="KAH3824304.1"/>
    </source>
</evidence>
<keyword evidence="2" id="KW-1185">Reference proteome</keyword>
<evidence type="ECO:0000313" key="2">
    <source>
        <dbReference type="Proteomes" id="UP000828390"/>
    </source>
</evidence>
<dbReference type="EMBL" id="JAIWYP010000005">
    <property type="protein sequence ID" value="KAH3824304.1"/>
    <property type="molecule type" value="Genomic_DNA"/>
</dbReference>
<dbReference type="AlphaFoldDB" id="A0A9D4GVJ8"/>
<dbReference type="Proteomes" id="UP000828390">
    <property type="component" value="Unassembled WGS sequence"/>
</dbReference>
<name>A0A9D4GVJ8_DREPO</name>
<proteinExistence type="predicted"/>
<sequence>MKVVLARDRNIHLHKFIIRFQGPLSDLIYQSPSACQGDRFHNLWRNTKTFVPGLLAQGLGCSKP</sequence>
<reference evidence="1" key="1">
    <citation type="journal article" date="2019" name="bioRxiv">
        <title>The Genome of the Zebra Mussel, Dreissena polymorpha: A Resource for Invasive Species Research.</title>
        <authorList>
            <person name="McCartney M.A."/>
            <person name="Auch B."/>
            <person name="Kono T."/>
            <person name="Mallez S."/>
            <person name="Zhang Y."/>
            <person name="Obille A."/>
            <person name="Becker A."/>
            <person name="Abrahante J.E."/>
            <person name="Garbe J."/>
            <person name="Badalamenti J.P."/>
            <person name="Herman A."/>
            <person name="Mangelson H."/>
            <person name="Liachko I."/>
            <person name="Sullivan S."/>
            <person name="Sone E.D."/>
            <person name="Koren S."/>
            <person name="Silverstein K.A.T."/>
            <person name="Beckman K.B."/>
            <person name="Gohl D.M."/>
        </authorList>
    </citation>
    <scope>NUCLEOTIDE SEQUENCE</scope>
    <source>
        <strain evidence="1">Duluth1</strain>
        <tissue evidence="1">Whole animal</tissue>
    </source>
</reference>